<comment type="similarity">
    <text evidence="1">Belongs to the LysR transcriptional regulatory family.</text>
</comment>
<dbReference type="GO" id="GO:0000976">
    <property type="term" value="F:transcription cis-regulatory region binding"/>
    <property type="evidence" value="ECO:0007669"/>
    <property type="project" value="TreeGrafter"/>
</dbReference>
<name>A0A292YJQ4_9BACL</name>
<dbReference type="Pfam" id="PF03466">
    <property type="entry name" value="LysR_substrate"/>
    <property type="match status" value="1"/>
</dbReference>
<evidence type="ECO:0000313" key="6">
    <source>
        <dbReference type="EMBL" id="GAX88993.1"/>
    </source>
</evidence>
<dbReference type="InterPro" id="IPR036390">
    <property type="entry name" value="WH_DNA-bd_sf"/>
</dbReference>
<sequence>MNLKRIRTFMMLVEHKNFSTVAELLSISQPAVSKQLKTLEEELGVILLNRDTLEPTEAGKLTYKKGKDLLFRWEELVDQCHSLQGQLTGVLRIGTSTIPGSYLVPPILREFRDRYPRMEVRLSVHDSEEVMGLLRDGRIDVGVVGKEPRNDLFVGHVIANDKMLLVGPADSEEVDGFGDVKGKPFIFREEGSGTWHAAKEGLRRWGGSVDDLNCVAEVDSTEAVISMVEAGLGYSIVSCFAAKPATRHGRIKILAELPMERNFYLTYLASKQQNPAITAIVNLMVKE</sequence>
<dbReference type="InterPro" id="IPR036388">
    <property type="entry name" value="WH-like_DNA-bd_sf"/>
</dbReference>
<dbReference type="SUPFAM" id="SSF46785">
    <property type="entry name" value="Winged helix' DNA-binding domain"/>
    <property type="match status" value="1"/>
</dbReference>
<evidence type="ECO:0000256" key="2">
    <source>
        <dbReference type="ARBA" id="ARBA00023015"/>
    </source>
</evidence>
<keyword evidence="7" id="KW-1185">Reference proteome</keyword>
<comment type="caution">
    <text evidence="6">The sequence shown here is derived from an EMBL/GenBank/DDBJ whole genome shotgun (WGS) entry which is preliminary data.</text>
</comment>
<dbReference type="RefSeq" id="WP_096180684.1">
    <property type="nucleotide sequence ID" value="NZ_BDUF01000011.1"/>
</dbReference>
<dbReference type="InterPro" id="IPR000847">
    <property type="entry name" value="LysR_HTH_N"/>
</dbReference>
<dbReference type="PANTHER" id="PTHR30126">
    <property type="entry name" value="HTH-TYPE TRANSCRIPTIONAL REGULATOR"/>
    <property type="match status" value="1"/>
</dbReference>
<dbReference type="PRINTS" id="PR00039">
    <property type="entry name" value="HTHLYSR"/>
</dbReference>
<keyword evidence="3" id="KW-0238">DNA-binding</keyword>
<keyword evidence="2" id="KW-0805">Transcription regulation</keyword>
<evidence type="ECO:0000256" key="3">
    <source>
        <dbReference type="ARBA" id="ARBA00023125"/>
    </source>
</evidence>
<feature type="domain" description="HTH lysR-type" evidence="5">
    <location>
        <begin position="1"/>
        <end position="56"/>
    </location>
</feature>
<dbReference type="Proteomes" id="UP000217785">
    <property type="component" value="Unassembled WGS sequence"/>
</dbReference>
<evidence type="ECO:0000259" key="5">
    <source>
        <dbReference type="PROSITE" id="PS50931"/>
    </source>
</evidence>
<dbReference type="Gene3D" id="1.10.10.10">
    <property type="entry name" value="Winged helix-like DNA-binding domain superfamily/Winged helix DNA-binding domain"/>
    <property type="match status" value="1"/>
</dbReference>
<gene>
    <name evidence="6" type="ORF">EFBL_0607</name>
</gene>
<dbReference type="GO" id="GO:0003700">
    <property type="term" value="F:DNA-binding transcription factor activity"/>
    <property type="evidence" value="ECO:0007669"/>
    <property type="project" value="InterPro"/>
</dbReference>
<evidence type="ECO:0000256" key="1">
    <source>
        <dbReference type="ARBA" id="ARBA00009437"/>
    </source>
</evidence>
<protein>
    <submittedName>
        <fullName evidence="6">LysR family transcriptional regulator</fullName>
    </submittedName>
</protein>
<dbReference type="Pfam" id="PF00126">
    <property type="entry name" value="HTH_1"/>
    <property type="match status" value="1"/>
</dbReference>
<dbReference type="SUPFAM" id="SSF53850">
    <property type="entry name" value="Periplasmic binding protein-like II"/>
    <property type="match status" value="1"/>
</dbReference>
<organism evidence="6 7">
    <name type="scientific">Effusibacillus lacus</name>
    <dbReference type="NCBI Taxonomy" id="1348429"/>
    <lineage>
        <taxon>Bacteria</taxon>
        <taxon>Bacillati</taxon>
        <taxon>Bacillota</taxon>
        <taxon>Bacilli</taxon>
        <taxon>Bacillales</taxon>
        <taxon>Alicyclobacillaceae</taxon>
        <taxon>Effusibacillus</taxon>
    </lineage>
</organism>
<evidence type="ECO:0000256" key="4">
    <source>
        <dbReference type="ARBA" id="ARBA00023163"/>
    </source>
</evidence>
<reference evidence="7" key="1">
    <citation type="submission" date="2017-07" db="EMBL/GenBank/DDBJ databases">
        <title>Draft genome sequence of Effusibacillus lacus strain skLN1.</title>
        <authorList>
            <person name="Watanabe M."/>
            <person name="Kojima H."/>
            <person name="Fukui M."/>
        </authorList>
    </citation>
    <scope>NUCLEOTIDE SEQUENCE [LARGE SCALE GENOMIC DNA]</scope>
    <source>
        <strain evidence="7">skLN1</strain>
    </source>
</reference>
<dbReference type="EMBL" id="BDUF01000011">
    <property type="protein sequence ID" value="GAX88993.1"/>
    <property type="molecule type" value="Genomic_DNA"/>
</dbReference>
<dbReference type="Gene3D" id="3.40.190.10">
    <property type="entry name" value="Periplasmic binding protein-like II"/>
    <property type="match status" value="2"/>
</dbReference>
<dbReference type="AlphaFoldDB" id="A0A292YJQ4"/>
<evidence type="ECO:0000313" key="7">
    <source>
        <dbReference type="Proteomes" id="UP000217785"/>
    </source>
</evidence>
<dbReference type="InterPro" id="IPR047788">
    <property type="entry name" value="LysR-like_Sec_metab"/>
</dbReference>
<dbReference type="InterPro" id="IPR005119">
    <property type="entry name" value="LysR_subst-bd"/>
</dbReference>
<dbReference type="PANTHER" id="PTHR30126:SF40">
    <property type="entry name" value="HTH-TYPE TRANSCRIPTIONAL REGULATOR GLTR"/>
    <property type="match status" value="1"/>
</dbReference>
<dbReference type="OrthoDB" id="9803735at2"/>
<keyword evidence="4" id="KW-0804">Transcription</keyword>
<accession>A0A292YJQ4</accession>
<dbReference type="NCBIfam" id="NF040786">
    <property type="entry name" value="LysR_Sec_metab"/>
    <property type="match status" value="1"/>
</dbReference>
<dbReference type="PROSITE" id="PS50931">
    <property type="entry name" value="HTH_LYSR"/>
    <property type="match status" value="1"/>
</dbReference>
<proteinExistence type="inferred from homology"/>